<feature type="compositionally biased region" description="Basic and acidic residues" evidence="1">
    <location>
        <begin position="45"/>
        <end position="64"/>
    </location>
</feature>
<name>A0A4U5MPD1_STECR</name>
<organism evidence="2 3">
    <name type="scientific">Steinernema carpocapsae</name>
    <name type="common">Entomopathogenic nematode</name>
    <dbReference type="NCBI Taxonomy" id="34508"/>
    <lineage>
        <taxon>Eukaryota</taxon>
        <taxon>Metazoa</taxon>
        <taxon>Ecdysozoa</taxon>
        <taxon>Nematoda</taxon>
        <taxon>Chromadorea</taxon>
        <taxon>Rhabditida</taxon>
        <taxon>Tylenchina</taxon>
        <taxon>Panagrolaimomorpha</taxon>
        <taxon>Strongyloidoidea</taxon>
        <taxon>Steinernematidae</taxon>
        <taxon>Steinernema</taxon>
    </lineage>
</organism>
<accession>A0A4U5MPD1</accession>
<evidence type="ECO:0000313" key="2">
    <source>
        <dbReference type="EMBL" id="TKR70823.1"/>
    </source>
</evidence>
<gene>
    <name evidence="2" type="ORF">L596_022797</name>
</gene>
<dbReference type="EMBL" id="AZBU02000007">
    <property type="protein sequence ID" value="TKR70823.1"/>
    <property type="molecule type" value="Genomic_DNA"/>
</dbReference>
<keyword evidence="3" id="KW-1185">Reference proteome</keyword>
<proteinExistence type="predicted"/>
<feature type="region of interest" description="Disordered" evidence="1">
    <location>
        <begin position="43"/>
        <end position="78"/>
    </location>
</feature>
<dbReference type="Proteomes" id="UP000298663">
    <property type="component" value="Unassembled WGS sequence"/>
</dbReference>
<protein>
    <submittedName>
        <fullName evidence="2">Uncharacterized protein</fullName>
    </submittedName>
</protein>
<evidence type="ECO:0000256" key="1">
    <source>
        <dbReference type="SAM" id="MobiDB-lite"/>
    </source>
</evidence>
<evidence type="ECO:0000313" key="3">
    <source>
        <dbReference type="Proteomes" id="UP000298663"/>
    </source>
</evidence>
<reference evidence="2 3" key="1">
    <citation type="journal article" date="2015" name="Genome Biol.">
        <title>Comparative genomics of Steinernema reveals deeply conserved gene regulatory networks.</title>
        <authorList>
            <person name="Dillman A.R."/>
            <person name="Macchietto M."/>
            <person name="Porter C.F."/>
            <person name="Rogers A."/>
            <person name="Williams B."/>
            <person name="Antoshechkin I."/>
            <person name="Lee M.M."/>
            <person name="Goodwin Z."/>
            <person name="Lu X."/>
            <person name="Lewis E.E."/>
            <person name="Goodrich-Blair H."/>
            <person name="Stock S.P."/>
            <person name="Adams B.J."/>
            <person name="Sternberg P.W."/>
            <person name="Mortazavi A."/>
        </authorList>
    </citation>
    <scope>NUCLEOTIDE SEQUENCE [LARGE SCALE GENOMIC DNA]</scope>
    <source>
        <strain evidence="2 3">ALL</strain>
    </source>
</reference>
<comment type="caution">
    <text evidence="2">The sequence shown here is derived from an EMBL/GenBank/DDBJ whole genome shotgun (WGS) entry which is preliminary data.</text>
</comment>
<dbReference type="AlphaFoldDB" id="A0A4U5MPD1"/>
<reference evidence="2 3" key="2">
    <citation type="journal article" date="2019" name="G3 (Bethesda)">
        <title>Hybrid Assembly of the Genome of the Entomopathogenic Nematode Steinernema carpocapsae Identifies the X-Chromosome.</title>
        <authorList>
            <person name="Serra L."/>
            <person name="Macchietto M."/>
            <person name="Macias-Munoz A."/>
            <person name="McGill C.J."/>
            <person name="Rodriguez I.M."/>
            <person name="Rodriguez B."/>
            <person name="Murad R."/>
            <person name="Mortazavi A."/>
        </authorList>
    </citation>
    <scope>NUCLEOTIDE SEQUENCE [LARGE SCALE GENOMIC DNA]</scope>
    <source>
        <strain evidence="2 3">ALL</strain>
    </source>
</reference>
<sequence>MSVETVIPSVEQASALCWMKDARNLEKRRHRNCAMKSHCPFALESSRRRAEDPRGRETEADRAEVAATSRVGRAGKKR</sequence>